<organism evidence="2 3">
    <name type="scientific">Glossina brevipalpis</name>
    <dbReference type="NCBI Taxonomy" id="37001"/>
    <lineage>
        <taxon>Eukaryota</taxon>
        <taxon>Metazoa</taxon>
        <taxon>Ecdysozoa</taxon>
        <taxon>Arthropoda</taxon>
        <taxon>Hexapoda</taxon>
        <taxon>Insecta</taxon>
        <taxon>Pterygota</taxon>
        <taxon>Neoptera</taxon>
        <taxon>Endopterygota</taxon>
        <taxon>Diptera</taxon>
        <taxon>Brachycera</taxon>
        <taxon>Muscomorpha</taxon>
        <taxon>Hippoboscoidea</taxon>
        <taxon>Glossinidae</taxon>
        <taxon>Glossina</taxon>
    </lineage>
</organism>
<dbReference type="VEuPathDB" id="VectorBase:GBRI035040"/>
<keyword evidence="1" id="KW-1133">Transmembrane helix</keyword>
<feature type="transmembrane region" description="Helical" evidence="1">
    <location>
        <begin position="318"/>
        <end position="339"/>
    </location>
</feature>
<feature type="transmembrane region" description="Helical" evidence="1">
    <location>
        <begin position="227"/>
        <end position="248"/>
    </location>
</feature>
<accession>A0A1A9WWJ6</accession>
<keyword evidence="1" id="KW-0472">Membrane</keyword>
<feature type="transmembrane region" description="Helical" evidence="1">
    <location>
        <begin position="268"/>
        <end position="287"/>
    </location>
</feature>
<dbReference type="Proteomes" id="UP000091820">
    <property type="component" value="Unassembled WGS sequence"/>
</dbReference>
<dbReference type="PANTHER" id="PTHR11161">
    <property type="entry name" value="O-ACYLTRANSFERASE"/>
    <property type="match status" value="1"/>
</dbReference>
<reference evidence="2" key="2">
    <citation type="submission" date="2020-05" db="UniProtKB">
        <authorList>
            <consortium name="EnsemblMetazoa"/>
        </authorList>
    </citation>
    <scope>IDENTIFICATION</scope>
    <source>
        <strain evidence="2">IAEA</strain>
    </source>
</reference>
<dbReference type="InterPro" id="IPR052728">
    <property type="entry name" value="O2_lipid_transport_reg"/>
</dbReference>
<keyword evidence="3" id="KW-1185">Reference proteome</keyword>
<evidence type="ECO:0000313" key="3">
    <source>
        <dbReference type="Proteomes" id="UP000091820"/>
    </source>
</evidence>
<sequence>MPPIYQFDDYDKCLSKTQSNYCIVYAQIEANLSLPLWNQIDLYSKESNHHFRHDRLHFGVCVENCKILLESLTAYEQQQLYDKRIEKNEITEYQAEVFKDEISEQNFDFQQLLGKCLNYRFKAEYNLTLKTNINYCDSNGKTKKTDNFDIISYSILAGFAFLNLLSSLYDYYLRCQRPLNKQTYDFYKIEQNNSVHRLLTSFSIYRNYYRLMSPVTNSTNKRLRFLCGYRALFVILNLFGHCVMFYTAVHIENTQFFENYFHRPVMTIFQNGPVITQVFFLLCGFVLKMKFNEFRLITPQTNYKKCFGIFTKVITLRYLRLIPSLGIFILFNVSVLPYLGDGPFWRHITEPERVFCRENWWHNILMINNYFMHETVSYSYNFISSIDI</sequence>
<evidence type="ECO:0000313" key="2">
    <source>
        <dbReference type="EnsemblMetazoa" id="GBRI035040-PA"/>
    </source>
</evidence>
<keyword evidence="1" id="KW-0812">Transmembrane</keyword>
<proteinExistence type="predicted"/>
<evidence type="ECO:0008006" key="4">
    <source>
        <dbReference type="Google" id="ProtNLM"/>
    </source>
</evidence>
<feature type="transmembrane region" description="Helical" evidence="1">
    <location>
        <begin position="150"/>
        <end position="172"/>
    </location>
</feature>
<dbReference type="EnsemblMetazoa" id="GBRI035040-RA">
    <property type="protein sequence ID" value="GBRI035040-PA"/>
    <property type="gene ID" value="GBRI035040"/>
</dbReference>
<protein>
    <recommendedName>
        <fullName evidence="4">Acyltransferase 3 domain-containing protein</fullName>
    </recommendedName>
</protein>
<name>A0A1A9WWJ6_9MUSC</name>
<reference evidence="3" key="1">
    <citation type="submission" date="2014-03" db="EMBL/GenBank/DDBJ databases">
        <authorList>
            <person name="Aksoy S."/>
            <person name="Warren W."/>
            <person name="Wilson R.K."/>
        </authorList>
    </citation>
    <scope>NUCLEOTIDE SEQUENCE [LARGE SCALE GENOMIC DNA]</scope>
    <source>
        <strain evidence="3">IAEA</strain>
    </source>
</reference>
<dbReference type="PANTHER" id="PTHR11161:SF22">
    <property type="entry name" value="ACYLTRANSFERASE 3 DOMAIN-CONTAINING PROTEIN-RELATED"/>
    <property type="match status" value="1"/>
</dbReference>
<evidence type="ECO:0000256" key="1">
    <source>
        <dbReference type="SAM" id="Phobius"/>
    </source>
</evidence>
<dbReference type="AlphaFoldDB" id="A0A1A9WWJ6"/>